<proteinExistence type="predicted"/>
<dbReference type="SUPFAM" id="SSF49265">
    <property type="entry name" value="Fibronectin type III"/>
    <property type="match status" value="1"/>
</dbReference>
<feature type="chain" id="PRO_5046469256" description="Fibronectin type-III domain-containing protein" evidence="1">
    <location>
        <begin position="21"/>
        <end position="393"/>
    </location>
</feature>
<name>A0ABT6DH61_9BACT</name>
<comment type="caution">
    <text evidence="3">The sequence shown here is derived from an EMBL/GenBank/DDBJ whole genome shotgun (WGS) entry which is preliminary data.</text>
</comment>
<feature type="signal peptide" evidence="1">
    <location>
        <begin position="1"/>
        <end position="20"/>
    </location>
</feature>
<dbReference type="InterPro" id="IPR036116">
    <property type="entry name" value="FN3_sf"/>
</dbReference>
<dbReference type="Gene3D" id="2.60.40.10">
    <property type="entry name" value="Immunoglobulins"/>
    <property type="match status" value="1"/>
</dbReference>
<dbReference type="SUPFAM" id="SSF56988">
    <property type="entry name" value="Anthrax protective antigen"/>
    <property type="match status" value="1"/>
</dbReference>
<sequence length="393" mass="43556">MMKSTVFLLGMALFPALAFAKSTSSDIRYKKGTLKSIRCSYFGRTETGPSVGSINFNDDAENTVCDPLSNTAAPSQENGLLAKLIVRNESMGSTVNSVLDYHNKGTVLDKKIYFASVNVPTRTFTQGFATQTGDLLLDAQGNKLIENFSLEYTSTLQLGPNDAEGDYEVASLSDDGVRLFIQENGTWNELINNDGNHSTRMGCPYRTIHLTKASKVPIKLLYYQGPRYYITNVLVWKKHRQAKTWKEPSKHSLCGYLGNNFFYSASNGKKSVGMSFLELTGWKTISSQNYKMPEQTSNPCSLDPLQITNFAVSAMADSTATLSWKTNYPASSRLRIVNQFTFEEVYTDLDSSLVTSHSAKLTGLTPGMLYQVQAISKDAQDREVRSQLIDLAP</sequence>
<dbReference type="SMART" id="SM00060">
    <property type="entry name" value="FN3"/>
    <property type="match status" value="1"/>
</dbReference>
<keyword evidence="1" id="KW-0732">Signal</keyword>
<gene>
    <name evidence="3" type="ORF">NWE73_07490</name>
</gene>
<evidence type="ECO:0000313" key="4">
    <source>
        <dbReference type="Proteomes" id="UP001152321"/>
    </source>
</evidence>
<dbReference type="InterPro" id="IPR013783">
    <property type="entry name" value="Ig-like_fold"/>
</dbReference>
<evidence type="ECO:0000313" key="3">
    <source>
        <dbReference type="EMBL" id="MDG0816202.1"/>
    </source>
</evidence>
<dbReference type="InterPro" id="IPR003961">
    <property type="entry name" value="FN3_dom"/>
</dbReference>
<dbReference type="EMBL" id="JANRMI010000002">
    <property type="protein sequence ID" value="MDG0816202.1"/>
    <property type="molecule type" value="Genomic_DNA"/>
</dbReference>
<accession>A0ABT6DH61</accession>
<keyword evidence="4" id="KW-1185">Reference proteome</keyword>
<evidence type="ECO:0000259" key="2">
    <source>
        <dbReference type="SMART" id="SM00060"/>
    </source>
</evidence>
<dbReference type="RefSeq" id="WP_277577679.1">
    <property type="nucleotide sequence ID" value="NZ_JANRMI010000002.1"/>
</dbReference>
<dbReference type="Proteomes" id="UP001152321">
    <property type="component" value="Unassembled WGS sequence"/>
</dbReference>
<protein>
    <recommendedName>
        <fullName evidence="2">Fibronectin type-III domain-containing protein</fullName>
    </recommendedName>
</protein>
<organism evidence="3 4">
    <name type="scientific">Bdellovibrio svalbardensis</name>
    <dbReference type="NCBI Taxonomy" id="2972972"/>
    <lineage>
        <taxon>Bacteria</taxon>
        <taxon>Pseudomonadati</taxon>
        <taxon>Bdellovibrionota</taxon>
        <taxon>Bdellovibrionia</taxon>
        <taxon>Bdellovibrionales</taxon>
        <taxon>Pseudobdellovibrionaceae</taxon>
        <taxon>Bdellovibrio</taxon>
    </lineage>
</organism>
<evidence type="ECO:0000256" key="1">
    <source>
        <dbReference type="SAM" id="SignalP"/>
    </source>
</evidence>
<dbReference type="CDD" id="cd00063">
    <property type="entry name" value="FN3"/>
    <property type="match status" value="1"/>
</dbReference>
<feature type="domain" description="Fibronectin type-III" evidence="2">
    <location>
        <begin position="304"/>
        <end position="384"/>
    </location>
</feature>
<reference evidence="3" key="1">
    <citation type="submission" date="2022-08" db="EMBL/GenBank/DDBJ databases">
        <title>Novel Bdellovibrio Species Isolated from Svalbard: Designation Bdellovibrio svalbardensis.</title>
        <authorList>
            <person name="Mitchell R.J."/>
            <person name="Choi S.Y."/>
        </authorList>
    </citation>
    <scope>NUCLEOTIDE SEQUENCE</scope>
    <source>
        <strain evidence="3">PAP01</strain>
    </source>
</reference>